<dbReference type="PANTHER" id="PTHR42951">
    <property type="entry name" value="METALLO-BETA-LACTAMASE DOMAIN-CONTAINING"/>
    <property type="match status" value="1"/>
</dbReference>
<gene>
    <name evidence="2" type="ORF">NE663_08950</name>
</gene>
<evidence type="ECO:0000313" key="3">
    <source>
        <dbReference type="Proteomes" id="UP001524435"/>
    </source>
</evidence>
<feature type="domain" description="Metallo-beta-lactamase" evidence="1">
    <location>
        <begin position="26"/>
        <end position="213"/>
    </location>
</feature>
<dbReference type="Pfam" id="PF00753">
    <property type="entry name" value="Lactamase_B"/>
    <property type="match status" value="1"/>
</dbReference>
<dbReference type="PANTHER" id="PTHR42951:SF4">
    <property type="entry name" value="ACYL-COENZYME A THIOESTERASE MBLAC2"/>
    <property type="match status" value="1"/>
</dbReference>
<dbReference type="Proteomes" id="UP001524435">
    <property type="component" value="Unassembled WGS sequence"/>
</dbReference>
<dbReference type="InterPro" id="IPR050855">
    <property type="entry name" value="NDM-1-like"/>
</dbReference>
<dbReference type="RefSeq" id="WP_256198222.1">
    <property type="nucleotide sequence ID" value="NZ_JANGCH010000014.1"/>
</dbReference>
<evidence type="ECO:0000313" key="2">
    <source>
        <dbReference type="EMBL" id="MCQ5122383.1"/>
    </source>
</evidence>
<name>A0ABT1SMG1_9FIRM</name>
<protein>
    <submittedName>
        <fullName evidence="2">MBL fold metallo-hydrolase</fullName>
    </submittedName>
</protein>
<dbReference type="InterPro" id="IPR036866">
    <property type="entry name" value="RibonucZ/Hydroxyglut_hydro"/>
</dbReference>
<sequence>MDNNWFTIEQIDRDTFSISEYKHWEETHCYLLCGEKYAILIDTGLGVSNISRIVDSLTKLPVMTVTTHVHWDHIGGHKYFDNIAVHEAEKDWLSVRFPIPLQVVKNNLTRLPCDFPRDFDINAYQIFQGIPQKILHDGDFLNLGEREIQVVHTPGHSPGHCCFYEPERNYLYSGDLIYKGSLDAFYPTTDPQLFYQSIKRIRKYNIKKVLPGHHQLDIPVSLIADIEAGFAQLERAGKLKQGNGLFKFQNFQIHI</sequence>
<dbReference type="SMART" id="SM00849">
    <property type="entry name" value="Lactamase_B"/>
    <property type="match status" value="1"/>
</dbReference>
<dbReference type="Gene3D" id="3.60.15.10">
    <property type="entry name" value="Ribonuclease Z/Hydroxyacylglutathione hydrolase-like"/>
    <property type="match status" value="1"/>
</dbReference>
<dbReference type="InterPro" id="IPR001279">
    <property type="entry name" value="Metallo-B-lactamas"/>
</dbReference>
<reference evidence="2 3" key="1">
    <citation type="submission" date="2022-06" db="EMBL/GenBank/DDBJ databases">
        <title>Isolation of gut microbiota from human fecal samples.</title>
        <authorList>
            <person name="Pamer E.G."/>
            <person name="Barat B."/>
            <person name="Waligurski E."/>
            <person name="Medina S."/>
            <person name="Paddock L."/>
            <person name="Mostad J."/>
        </authorList>
    </citation>
    <scope>NUCLEOTIDE SEQUENCE [LARGE SCALE GENOMIC DNA]</scope>
    <source>
        <strain evidence="2 3">DFI.6.1</strain>
    </source>
</reference>
<keyword evidence="3" id="KW-1185">Reference proteome</keyword>
<comment type="caution">
    <text evidence="2">The sequence shown here is derived from an EMBL/GenBank/DDBJ whole genome shotgun (WGS) entry which is preliminary data.</text>
</comment>
<proteinExistence type="predicted"/>
<evidence type="ECO:0000259" key="1">
    <source>
        <dbReference type="SMART" id="SM00849"/>
    </source>
</evidence>
<dbReference type="EMBL" id="JANGCH010000014">
    <property type="protein sequence ID" value="MCQ5122383.1"/>
    <property type="molecule type" value="Genomic_DNA"/>
</dbReference>
<organism evidence="2 3">
    <name type="scientific">Massilicoli timonensis</name>
    <dbReference type="NCBI Taxonomy" id="2015901"/>
    <lineage>
        <taxon>Bacteria</taxon>
        <taxon>Bacillati</taxon>
        <taxon>Bacillota</taxon>
        <taxon>Erysipelotrichia</taxon>
        <taxon>Erysipelotrichales</taxon>
        <taxon>Erysipelotrichaceae</taxon>
        <taxon>Massilicoli</taxon>
    </lineage>
</organism>
<accession>A0ABT1SMG1</accession>
<dbReference type="SUPFAM" id="SSF56281">
    <property type="entry name" value="Metallo-hydrolase/oxidoreductase"/>
    <property type="match status" value="1"/>
</dbReference>